<dbReference type="PANTHER" id="PTHR43300">
    <property type="entry name" value="ACETYLTRANSFERASE"/>
    <property type="match status" value="1"/>
</dbReference>
<evidence type="ECO:0000259" key="3">
    <source>
        <dbReference type="Pfam" id="PF17836"/>
    </source>
</evidence>
<sequence>MEKIVLVGAGGHCKVIIDIIKSVGEYDIIGVTDTTFRGQKLVLDIPIIGDDSILKKLYNDGVKNAFVCIGALQNIKLRDKIYNKLKDIGFNIPVLIHKDAIVSSYASIAAGTCVMPGAIINPGVFIEENCIINTGVVIEHDCKIQRNTHISPKACIAGAVKVGHDTHVGMGSCIIQTLHIGNNVIIGAGAVVISDVVDNVVAVGVPSKIIKRR</sequence>
<evidence type="ECO:0000313" key="4">
    <source>
        <dbReference type="EMBL" id="WAG61604.1"/>
    </source>
</evidence>
<dbReference type="CDD" id="cd03360">
    <property type="entry name" value="LbH_AT_putative"/>
    <property type="match status" value="1"/>
</dbReference>
<dbReference type="InterPro" id="IPR020019">
    <property type="entry name" value="AcTrfase_PglD-like"/>
</dbReference>
<dbReference type="Pfam" id="PF17836">
    <property type="entry name" value="PglD_N"/>
    <property type="match status" value="1"/>
</dbReference>
<dbReference type="InterPro" id="IPR018357">
    <property type="entry name" value="Hexapep_transf_CS"/>
</dbReference>
<feature type="domain" description="PglD N-terminal" evidence="3">
    <location>
        <begin position="3"/>
        <end position="85"/>
    </location>
</feature>
<feature type="site" description="Increases basicity of active site His" evidence="1">
    <location>
        <position position="141"/>
    </location>
</feature>
<evidence type="ECO:0000256" key="2">
    <source>
        <dbReference type="PIRSR" id="PIRSR620019-2"/>
    </source>
</evidence>
<dbReference type="PANTHER" id="PTHR43300:SF7">
    <property type="entry name" value="UDP-N-ACETYLBACILLOSAMINE N-ACETYLTRANSFERASE"/>
    <property type="match status" value="1"/>
</dbReference>
<proteinExistence type="predicted"/>
<dbReference type="AlphaFoldDB" id="A0AA47EJY3"/>
<dbReference type="Proteomes" id="UP001164733">
    <property type="component" value="Chromosome"/>
</dbReference>
<dbReference type="RefSeq" id="WP_216121719.1">
    <property type="nucleotide sequence ID" value="NZ_CP086239.1"/>
</dbReference>
<protein>
    <submittedName>
        <fullName evidence="4">Acetyltransferase</fullName>
    </submittedName>
</protein>
<accession>A0AA47EJY3</accession>
<dbReference type="GO" id="GO:0016740">
    <property type="term" value="F:transferase activity"/>
    <property type="evidence" value="ECO:0007669"/>
    <property type="project" value="InterPro"/>
</dbReference>
<feature type="binding site" evidence="2">
    <location>
        <position position="149"/>
    </location>
    <ligand>
        <name>acetyl-CoA</name>
        <dbReference type="ChEBI" id="CHEBI:57288"/>
    </ligand>
</feature>
<dbReference type="NCBIfam" id="TIGR03570">
    <property type="entry name" value="NeuD_NnaD"/>
    <property type="match status" value="1"/>
</dbReference>
<dbReference type="Pfam" id="PF00132">
    <property type="entry name" value="Hexapep"/>
    <property type="match status" value="1"/>
</dbReference>
<organism evidence="4 5">
    <name type="scientific">Clostridium estertheticum</name>
    <dbReference type="NCBI Taxonomy" id="238834"/>
    <lineage>
        <taxon>Bacteria</taxon>
        <taxon>Bacillati</taxon>
        <taxon>Bacillota</taxon>
        <taxon>Clostridia</taxon>
        <taxon>Eubacteriales</taxon>
        <taxon>Clostridiaceae</taxon>
        <taxon>Clostridium</taxon>
    </lineage>
</organism>
<evidence type="ECO:0000256" key="1">
    <source>
        <dbReference type="PIRSR" id="PIRSR620019-1"/>
    </source>
</evidence>
<gene>
    <name evidence="4" type="ORF">LL038_04995</name>
</gene>
<dbReference type="EMBL" id="CP086239">
    <property type="protein sequence ID" value="WAG61604.1"/>
    <property type="molecule type" value="Genomic_DNA"/>
</dbReference>
<dbReference type="InterPro" id="IPR041561">
    <property type="entry name" value="PglD_N"/>
</dbReference>
<dbReference type="InterPro" id="IPR001451">
    <property type="entry name" value="Hexapep"/>
</dbReference>
<name>A0AA47EJY3_9CLOT</name>
<dbReference type="PROSITE" id="PS00101">
    <property type="entry name" value="HEXAPEP_TRANSFERASES"/>
    <property type="match status" value="1"/>
</dbReference>
<feature type="active site" description="Proton acceptor" evidence="1">
    <location>
        <position position="140"/>
    </location>
</feature>
<dbReference type="InterPro" id="IPR050179">
    <property type="entry name" value="Trans_hexapeptide_repeat"/>
</dbReference>
<evidence type="ECO:0000313" key="5">
    <source>
        <dbReference type="Proteomes" id="UP001164733"/>
    </source>
</evidence>
<reference evidence="4" key="1">
    <citation type="submission" date="2021-11" db="EMBL/GenBank/DDBJ databases">
        <title>Clostridia strains as spoilage organisms.</title>
        <authorList>
            <person name="Wambui J."/>
            <person name="Stevens M.J.A."/>
            <person name="Stephan R."/>
        </authorList>
    </citation>
    <scope>NUCLEOTIDE SEQUENCE</scope>
    <source>
        <strain evidence="4">CF009</strain>
    </source>
</reference>